<gene>
    <name evidence="2" type="ORF">ACFPFM_01770</name>
</gene>
<dbReference type="PANTHER" id="PTHR34386">
    <property type="entry name" value="GLUTAREDOXIN"/>
    <property type="match status" value="1"/>
</dbReference>
<dbReference type="RefSeq" id="WP_344034974.1">
    <property type="nucleotide sequence ID" value="NZ_BAAAKE010000002.1"/>
</dbReference>
<comment type="caution">
    <text evidence="2">The sequence shown here is derived from an EMBL/GenBank/DDBJ whole genome shotgun (WGS) entry which is preliminary data.</text>
</comment>
<dbReference type="EMBL" id="JBHSJB010000003">
    <property type="protein sequence ID" value="MFC5052476.1"/>
    <property type="molecule type" value="Genomic_DNA"/>
</dbReference>
<dbReference type="PANTHER" id="PTHR34386:SF1">
    <property type="entry name" value="GLUTAREDOXIN-LIKE PROTEIN NRDH"/>
    <property type="match status" value="1"/>
</dbReference>
<sequence>MGEIVLYGANWCGDCRRAKAWLREHEVPFTEVDVEHDDDARDRAVDLAGGRKNIPVVVLPDDRVLVEPTNAELAAAIAPEA</sequence>
<dbReference type="InterPro" id="IPR002109">
    <property type="entry name" value="Glutaredoxin"/>
</dbReference>
<proteinExistence type="predicted"/>
<evidence type="ECO:0000313" key="2">
    <source>
        <dbReference type="EMBL" id="MFC5052476.1"/>
    </source>
</evidence>
<keyword evidence="3" id="KW-1185">Reference proteome</keyword>
<name>A0ABV9XQS0_9PSEU</name>
<dbReference type="Gene3D" id="3.40.30.10">
    <property type="entry name" value="Glutaredoxin"/>
    <property type="match status" value="1"/>
</dbReference>
<organism evidence="2 3">
    <name type="scientific">Saccharothrix xinjiangensis</name>
    <dbReference type="NCBI Taxonomy" id="204798"/>
    <lineage>
        <taxon>Bacteria</taxon>
        <taxon>Bacillati</taxon>
        <taxon>Actinomycetota</taxon>
        <taxon>Actinomycetes</taxon>
        <taxon>Pseudonocardiales</taxon>
        <taxon>Pseudonocardiaceae</taxon>
        <taxon>Saccharothrix</taxon>
    </lineage>
</organism>
<evidence type="ECO:0000259" key="1">
    <source>
        <dbReference type="Pfam" id="PF00462"/>
    </source>
</evidence>
<dbReference type="SUPFAM" id="SSF52833">
    <property type="entry name" value="Thioredoxin-like"/>
    <property type="match status" value="1"/>
</dbReference>
<dbReference type="CDD" id="cd02976">
    <property type="entry name" value="NrdH"/>
    <property type="match status" value="1"/>
</dbReference>
<dbReference type="InterPro" id="IPR036249">
    <property type="entry name" value="Thioredoxin-like_sf"/>
</dbReference>
<protein>
    <submittedName>
        <fullName evidence="2">Glutaredoxin family protein</fullName>
    </submittedName>
</protein>
<dbReference type="Proteomes" id="UP001595833">
    <property type="component" value="Unassembled WGS sequence"/>
</dbReference>
<evidence type="ECO:0000313" key="3">
    <source>
        <dbReference type="Proteomes" id="UP001595833"/>
    </source>
</evidence>
<dbReference type="PROSITE" id="PS51354">
    <property type="entry name" value="GLUTAREDOXIN_2"/>
    <property type="match status" value="1"/>
</dbReference>
<feature type="domain" description="Glutaredoxin" evidence="1">
    <location>
        <begin position="4"/>
        <end position="61"/>
    </location>
</feature>
<dbReference type="InterPro" id="IPR051548">
    <property type="entry name" value="Grx-like_ET"/>
</dbReference>
<dbReference type="Pfam" id="PF00462">
    <property type="entry name" value="Glutaredoxin"/>
    <property type="match status" value="1"/>
</dbReference>
<accession>A0ABV9XQS0</accession>
<reference evidence="3" key="1">
    <citation type="journal article" date="2019" name="Int. J. Syst. Evol. Microbiol.">
        <title>The Global Catalogue of Microorganisms (GCM) 10K type strain sequencing project: providing services to taxonomists for standard genome sequencing and annotation.</title>
        <authorList>
            <consortium name="The Broad Institute Genomics Platform"/>
            <consortium name="The Broad Institute Genome Sequencing Center for Infectious Disease"/>
            <person name="Wu L."/>
            <person name="Ma J."/>
        </authorList>
    </citation>
    <scope>NUCLEOTIDE SEQUENCE [LARGE SCALE GENOMIC DNA]</scope>
    <source>
        <strain evidence="3">KCTC 12848</strain>
    </source>
</reference>